<gene>
    <name evidence="8" type="ORF">EYG76_00040</name>
</gene>
<proteinExistence type="inferred from homology"/>
<feature type="domain" description="PPIase FKBP-type" evidence="7">
    <location>
        <begin position="4"/>
        <end position="91"/>
    </location>
</feature>
<dbReference type="PROSITE" id="PS50059">
    <property type="entry name" value="FKBP_PPIASE"/>
    <property type="match status" value="1"/>
</dbReference>
<dbReference type="AlphaFoldDB" id="A0A832YTD1"/>
<dbReference type="InterPro" id="IPR001179">
    <property type="entry name" value="PPIase_FKBP_dom"/>
</dbReference>
<name>A0A832YTD1_9EURY</name>
<dbReference type="Pfam" id="PF22199">
    <property type="entry name" value="FKBP26_IF"/>
    <property type="match status" value="1"/>
</dbReference>
<reference evidence="8" key="1">
    <citation type="journal article" date="2020" name="ISME J.">
        <title>Gammaproteobacteria mediating utilization of methyl-, sulfur- and petroleum organic compounds in deep ocean hydrothermal plumes.</title>
        <authorList>
            <person name="Zhou Z."/>
            <person name="Liu Y."/>
            <person name="Pan J."/>
            <person name="Cron B.R."/>
            <person name="Toner B.M."/>
            <person name="Anantharaman K."/>
            <person name="Breier J.A."/>
            <person name="Dick G.J."/>
            <person name="Li M."/>
        </authorList>
    </citation>
    <scope>NUCLEOTIDE SEQUENCE</scope>
    <source>
        <strain evidence="8">SZUA-1385</strain>
    </source>
</reference>
<evidence type="ECO:0000313" key="9">
    <source>
        <dbReference type="Proteomes" id="UP000605144"/>
    </source>
</evidence>
<dbReference type="PANTHER" id="PTHR47861">
    <property type="entry name" value="FKBP-TYPE PEPTIDYL-PROLYL CIS-TRANS ISOMERASE SLYD"/>
    <property type="match status" value="1"/>
</dbReference>
<protein>
    <recommendedName>
        <fullName evidence="3 6">peptidylprolyl isomerase</fullName>
        <ecNumber evidence="3 6">5.2.1.8</ecNumber>
    </recommendedName>
</protein>
<dbReference type="SUPFAM" id="SSF54534">
    <property type="entry name" value="FKBP-like"/>
    <property type="match status" value="1"/>
</dbReference>
<sequence>MEKGTIAKVSYNGYVGEKLFDTTDEELSKKEGIYNPNITYGPVTIIVGQGMLVPGLDEALLDMEVGEERELELPPEKAFGKRDPSKIKIVPIKEFKMRRINPVVGMPITIDNQVGKIVSINSGRVLVDFNHELAGRTVKYTLKVEDIVEEPEDIVKELIKLYIPRLNIEDITLNISDKEINIYLPERVAMTMEGSPILKKVVANEIMNRLENIEKVSYIEEFINENKKSQEKSND</sequence>
<dbReference type="Gene3D" id="2.40.10.330">
    <property type="match status" value="1"/>
</dbReference>
<evidence type="ECO:0000256" key="1">
    <source>
        <dbReference type="ARBA" id="ARBA00000971"/>
    </source>
</evidence>
<dbReference type="InterPro" id="IPR054016">
    <property type="entry name" value="FKBP26_IF"/>
</dbReference>
<dbReference type="GO" id="GO:0003755">
    <property type="term" value="F:peptidyl-prolyl cis-trans isomerase activity"/>
    <property type="evidence" value="ECO:0007669"/>
    <property type="project" value="UniProtKB-KW"/>
</dbReference>
<comment type="caution">
    <text evidence="8">The sequence shown here is derived from an EMBL/GenBank/DDBJ whole genome shotgun (WGS) entry which is preliminary data.</text>
</comment>
<dbReference type="InterPro" id="IPR040825">
    <property type="entry name" value="FKBP26_C"/>
</dbReference>
<keyword evidence="5 6" id="KW-0413">Isomerase</keyword>
<evidence type="ECO:0000256" key="6">
    <source>
        <dbReference type="PROSITE-ProRule" id="PRU00277"/>
    </source>
</evidence>
<evidence type="ECO:0000256" key="5">
    <source>
        <dbReference type="ARBA" id="ARBA00023235"/>
    </source>
</evidence>
<dbReference type="Proteomes" id="UP000605144">
    <property type="component" value="Unassembled WGS sequence"/>
</dbReference>
<evidence type="ECO:0000256" key="3">
    <source>
        <dbReference type="ARBA" id="ARBA00013194"/>
    </source>
</evidence>
<accession>A0A832YTD1</accession>
<keyword evidence="4 6" id="KW-0697">Rotamase</keyword>
<evidence type="ECO:0000256" key="4">
    <source>
        <dbReference type="ARBA" id="ARBA00023110"/>
    </source>
</evidence>
<evidence type="ECO:0000313" key="8">
    <source>
        <dbReference type="EMBL" id="HIP16683.1"/>
    </source>
</evidence>
<dbReference type="EC" id="5.2.1.8" evidence="3 6"/>
<evidence type="ECO:0000256" key="2">
    <source>
        <dbReference type="ARBA" id="ARBA00006577"/>
    </source>
</evidence>
<dbReference type="Gene3D" id="3.30.70.2210">
    <property type="match status" value="1"/>
</dbReference>
<dbReference type="InterPro" id="IPR046357">
    <property type="entry name" value="PPIase_dom_sf"/>
</dbReference>
<organism evidence="8 9">
    <name type="scientific">Methanothermococcus okinawensis</name>
    <dbReference type="NCBI Taxonomy" id="155863"/>
    <lineage>
        <taxon>Archaea</taxon>
        <taxon>Methanobacteriati</taxon>
        <taxon>Methanobacteriota</taxon>
        <taxon>Methanomada group</taxon>
        <taxon>Methanococci</taxon>
        <taxon>Methanococcales</taxon>
        <taxon>Methanococcaceae</taxon>
        <taxon>Methanothermococcus</taxon>
    </lineage>
</organism>
<comment type="catalytic activity">
    <reaction evidence="1 6">
        <text>[protein]-peptidylproline (omega=180) = [protein]-peptidylproline (omega=0)</text>
        <dbReference type="Rhea" id="RHEA:16237"/>
        <dbReference type="Rhea" id="RHEA-COMP:10747"/>
        <dbReference type="Rhea" id="RHEA-COMP:10748"/>
        <dbReference type="ChEBI" id="CHEBI:83833"/>
        <dbReference type="ChEBI" id="CHEBI:83834"/>
        <dbReference type="EC" id="5.2.1.8"/>
    </reaction>
</comment>
<dbReference type="InterPro" id="IPR048261">
    <property type="entry name" value="SlpA/SlyD-like_ins_sf"/>
</dbReference>
<comment type="similarity">
    <text evidence="2">Belongs to the FKBP-type PPIase family.</text>
</comment>
<dbReference type="EMBL" id="DQSV01000002">
    <property type="protein sequence ID" value="HIP16683.1"/>
    <property type="molecule type" value="Genomic_DNA"/>
</dbReference>
<evidence type="ECO:0000259" key="7">
    <source>
        <dbReference type="PROSITE" id="PS50059"/>
    </source>
</evidence>
<dbReference type="Gene3D" id="3.10.50.40">
    <property type="match status" value="1"/>
</dbReference>
<dbReference type="Pfam" id="PF18046">
    <property type="entry name" value="FKBP26_C"/>
    <property type="match status" value="1"/>
</dbReference>
<dbReference type="PANTHER" id="PTHR47861:SF2">
    <property type="entry name" value="LONG-TYPE PEPTIDYL-PROLYL CIS-TRANS ISOMERASE"/>
    <property type="match status" value="1"/>
</dbReference>